<dbReference type="GO" id="GO:0008200">
    <property type="term" value="F:ion channel inhibitor activity"/>
    <property type="evidence" value="ECO:0007669"/>
    <property type="project" value="InterPro"/>
</dbReference>
<keyword evidence="3" id="KW-0732">Signal</keyword>
<accession>A0A0K2S5X7</accession>
<keyword evidence="2" id="KW-0964">Secreted</keyword>
<dbReference type="EMBL" id="AK443082">
    <property type="protein sequence ID" value="BAS22516.1"/>
    <property type="molecule type" value="mRNA"/>
</dbReference>
<sequence length="118" mass="13452">MKLTCMMIVAVLFLTAWTFATADDPRDGLGNLFSKTQHEMKNPEASKLNKRCRAENELCDIITQNCCGGMCFLICIEIPEPSLSSFLRFGRRDMQSPLLSERLRFRALGFRQPSSQKQ</sequence>
<evidence type="ECO:0000313" key="4">
    <source>
        <dbReference type="EMBL" id="BAS22516.1"/>
    </source>
</evidence>
<name>A0A0K2S5X7_CONEP</name>
<comment type="subcellular location">
    <subcellularLocation>
        <location evidence="1">Secreted</location>
    </subcellularLocation>
</comment>
<reference evidence="4" key="1">
    <citation type="journal article" date="2015" name="Proc. Natl. Acad. Sci. U.S.A.">
        <title>Optimized deep-targeted proteotranscriptomic profiling reveals unexplored Conus toxin diversity and novel cysteine frameworks.</title>
        <authorList>
            <person name="Lavergne V."/>
            <person name="Harliwong I."/>
            <person name="Jones A."/>
            <person name="Miller D."/>
            <person name="Taft R.J."/>
            <person name="Alewood P.F."/>
        </authorList>
    </citation>
    <scope>NUCLEOTIDE SEQUENCE</scope>
    <source>
        <tissue evidence="4">Venom Duct</tissue>
    </source>
</reference>
<dbReference type="GO" id="GO:0005576">
    <property type="term" value="C:extracellular region"/>
    <property type="evidence" value="ECO:0007669"/>
    <property type="project" value="UniProtKB-SubCell"/>
</dbReference>
<protein>
    <submittedName>
        <fullName evidence="4">Conotoxin Superfamily O1</fullName>
    </submittedName>
</protein>
<organism evidence="4">
    <name type="scientific">Conus episcopatus</name>
    <name type="common">Bishop's cone</name>
    <dbReference type="NCBI Taxonomy" id="88764"/>
    <lineage>
        <taxon>Eukaryota</taxon>
        <taxon>Metazoa</taxon>
        <taxon>Spiralia</taxon>
        <taxon>Lophotrochozoa</taxon>
        <taxon>Mollusca</taxon>
        <taxon>Gastropoda</taxon>
        <taxon>Caenogastropoda</taxon>
        <taxon>Neogastropoda</taxon>
        <taxon>Conoidea</taxon>
        <taxon>Conidae</taxon>
        <taxon>Conus</taxon>
        <taxon>Darioconus</taxon>
    </lineage>
</organism>
<feature type="signal peptide" evidence="3">
    <location>
        <begin position="1"/>
        <end position="22"/>
    </location>
</feature>
<evidence type="ECO:0000256" key="2">
    <source>
        <dbReference type="ARBA" id="ARBA00022525"/>
    </source>
</evidence>
<evidence type="ECO:0000256" key="1">
    <source>
        <dbReference type="ARBA" id="ARBA00004613"/>
    </source>
</evidence>
<dbReference type="Pfam" id="PF02950">
    <property type="entry name" value="Conotoxin"/>
    <property type="match status" value="1"/>
</dbReference>
<feature type="chain" id="PRO_5005483690" evidence="3">
    <location>
        <begin position="23"/>
        <end position="118"/>
    </location>
</feature>
<evidence type="ECO:0000256" key="3">
    <source>
        <dbReference type="SAM" id="SignalP"/>
    </source>
</evidence>
<dbReference type="InterPro" id="IPR004214">
    <property type="entry name" value="Conotoxin"/>
</dbReference>
<dbReference type="AlphaFoldDB" id="A0A0K2S5X7"/>
<proteinExistence type="evidence at transcript level"/>